<dbReference type="SUPFAM" id="SSF53822">
    <property type="entry name" value="Periplasmic binding protein-like I"/>
    <property type="match status" value="1"/>
</dbReference>
<name>A0A1M5JQ71_9BRAD</name>
<feature type="signal peptide" evidence="1">
    <location>
        <begin position="1"/>
        <end position="23"/>
    </location>
</feature>
<feature type="chain" id="PRO_5013268483" evidence="1">
    <location>
        <begin position="24"/>
        <end position="327"/>
    </location>
</feature>
<dbReference type="RefSeq" id="WP_079566156.1">
    <property type="nucleotide sequence ID" value="NZ_LT670818.1"/>
</dbReference>
<dbReference type="AlphaFoldDB" id="A0A1M5JQ71"/>
<reference evidence="2 3" key="1">
    <citation type="submission" date="2016-11" db="EMBL/GenBank/DDBJ databases">
        <authorList>
            <person name="Jaros S."/>
            <person name="Januszkiewicz K."/>
            <person name="Wedrychowicz H."/>
        </authorList>
    </citation>
    <scope>NUCLEOTIDE SEQUENCE [LARGE SCALE GENOMIC DNA]</scope>
    <source>
        <strain evidence="2 3">GAS242</strain>
    </source>
</reference>
<dbReference type="CDD" id="cd06325">
    <property type="entry name" value="PBP1_ABC_unchar_transporter"/>
    <property type="match status" value="1"/>
</dbReference>
<dbReference type="InterPro" id="IPR028082">
    <property type="entry name" value="Peripla_BP_I"/>
</dbReference>
<proteinExistence type="predicted"/>
<protein>
    <submittedName>
        <fullName evidence="2">Putative ABC transport system substrate-binding protein</fullName>
    </submittedName>
</protein>
<evidence type="ECO:0000313" key="3">
    <source>
        <dbReference type="Proteomes" id="UP000190675"/>
    </source>
</evidence>
<dbReference type="PANTHER" id="PTHR35271:SF1">
    <property type="entry name" value="ABC TRANSPORTER, SUBSTRATE-BINDING LIPOPROTEIN"/>
    <property type="match status" value="1"/>
</dbReference>
<dbReference type="EMBL" id="LT670818">
    <property type="protein sequence ID" value="SHG42658.1"/>
    <property type="molecule type" value="Genomic_DNA"/>
</dbReference>
<dbReference type="Proteomes" id="UP000190675">
    <property type="component" value="Chromosome I"/>
</dbReference>
<keyword evidence="1" id="KW-0732">Signal</keyword>
<gene>
    <name evidence="2" type="ORF">SAMN05444169_2406</name>
</gene>
<dbReference type="PANTHER" id="PTHR35271">
    <property type="entry name" value="ABC TRANSPORTER, SUBSTRATE-BINDING LIPOPROTEIN-RELATED"/>
    <property type="match status" value="1"/>
</dbReference>
<evidence type="ECO:0000313" key="2">
    <source>
        <dbReference type="EMBL" id="SHG42658.1"/>
    </source>
</evidence>
<sequence length="327" mass="34334">MKRRHFITLLGGAAVLSPLAARAQQQAVPMIGYLSVGSPESAASNVAAFREGLKEAGYVEGKNLLIEYRWGEGQNNRLPALATELVRRRVAVIVSASGTPSVLAAKAATATIPIVFSVGTDPIAFGLVASLNKPGGNLTGVTSLFDEVASKRLELAHELMPAATIIALLVNPTNPNSETQSRDLQEAARKLALQLHILRASTERDLDAVFATVAQLRAGVLLIGGDAFFGSRSGQIAALAVRHAIPTISFLRSFATAGGLMSYGGSLTDADRLVGVYTGRILKGEKPADLPVQQSTKVELIINLKTAKMLGIAVPPNLLVGADEVIE</sequence>
<organism evidence="2 3">
    <name type="scientific">Bradyrhizobium erythrophlei</name>
    <dbReference type="NCBI Taxonomy" id="1437360"/>
    <lineage>
        <taxon>Bacteria</taxon>
        <taxon>Pseudomonadati</taxon>
        <taxon>Pseudomonadota</taxon>
        <taxon>Alphaproteobacteria</taxon>
        <taxon>Hyphomicrobiales</taxon>
        <taxon>Nitrobacteraceae</taxon>
        <taxon>Bradyrhizobium</taxon>
    </lineage>
</organism>
<accession>A0A1M5JQ71</accession>
<dbReference type="OrthoDB" id="7342842at2"/>
<dbReference type="Pfam" id="PF04392">
    <property type="entry name" value="ABC_sub_bind"/>
    <property type="match status" value="1"/>
</dbReference>
<evidence type="ECO:0000256" key="1">
    <source>
        <dbReference type="SAM" id="SignalP"/>
    </source>
</evidence>
<dbReference type="Gene3D" id="3.40.50.2300">
    <property type="match status" value="2"/>
</dbReference>
<dbReference type="InterPro" id="IPR007487">
    <property type="entry name" value="ABC_transpt-TYRBP-like"/>
</dbReference>